<accession>A0A8D9BS67</accession>
<protein>
    <submittedName>
        <fullName evidence="2">Uncharacterized protein</fullName>
    </submittedName>
</protein>
<keyword evidence="1" id="KW-0812">Transmembrane</keyword>
<keyword evidence="1" id="KW-1133">Transmembrane helix</keyword>
<name>A0A8D9BS67_9HEMI</name>
<feature type="transmembrane region" description="Helical" evidence="1">
    <location>
        <begin position="79"/>
        <end position="101"/>
    </location>
</feature>
<sequence>MTHARVFITPLGNIKVKFFHFLLFSFRPLSSLPFTVSLSFPFSLLLLHCVSHFSPLHLPFLLFCSSFHLIQYPCLSSSLYICTYLFVLFIKFIFNIFVLFIKGVNE</sequence>
<organism evidence="2">
    <name type="scientific">Cacopsylla melanoneura</name>
    <dbReference type="NCBI Taxonomy" id="428564"/>
    <lineage>
        <taxon>Eukaryota</taxon>
        <taxon>Metazoa</taxon>
        <taxon>Ecdysozoa</taxon>
        <taxon>Arthropoda</taxon>
        <taxon>Hexapoda</taxon>
        <taxon>Insecta</taxon>
        <taxon>Pterygota</taxon>
        <taxon>Neoptera</taxon>
        <taxon>Paraneoptera</taxon>
        <taxon>Hemiptera</taxon>
        <taxon>Sternorrhyncha</taxon>
        <taxon>Psylloidea</taxon>
        <taxon>Psyllidae</taxon>
        <taxon>Psyllinae</taxon>
        <taxon>Cacopsylla</taxon>
    </lineage>
</organism>
<dbReference type="AlphaFoldDB" id="A0A8D9BS67"/>
<keyword evidence="1" id="KW-0472">Membrane</keyword>
<evidence type="ECO:0000313" key="2">
    <source>
        <dbReference type="EMBL" id="CAG6790628.1"/>
    </source>
</evidence>
<feature type="transmembrane region" description="Helical" evidence="1">
    <location>
        <begin position="53"/>
        <end position="72"/>
    </location>
</feature>
<evidence type="ECO:0000256" key="1">
    <source>
        <dbReference type="SAM" id="Phobius"/>
    </source>
</evidence>
<dbReference type="EMBL" id="HBUF01671975">
    <property type="protein sequence ID" value="CAG6790628.1"/>
    <property type="molecule type" value="Transcribed_RNA"/>
</dbReference>
<proteinExistence type="predicted"/>
<reference evidence="2" key="1">
    <citation type="submission" date="2021-05" db="EMBL/GenBank/DDBJ databases">
        <authorList>
            <person name="Alioto T."/>
            <person name="Alioto T."/>
            <person name="Gomez Garrido J."/>
        </authorList>
    </citation>
    <scope>NUCLEOTIDE SEQUENCE</scope>
</reference>